<proteinExistence type="predicted"/>
<evidence type="ECO:0000256" key="1">
    <source>
        <dbReference type="SAM" id="MobiDB-lite"/>
    </source>
</evidence>
<feature type="compositionally biased region" description="Polar residues" evidence="1">
    <location>
        <begin position="38"/>
        <end position="50"/>
    </location>
</feature>
<gene>
    <name evidence="3" type="ORF">g.8807</name>
</gene>
<feature type="chain" id="PRO_5008582538" evidence="2">
    <location>
        <begin position="27"/>
        <end position="106"/>
    </location>
</feature>
<dbReference type="AlphaFoldDB" id="A0A1B6F262"/>
<reference evidence="3" key="1">
    <citation type="submission" date="2015-11" db="EMBL/GenBank/DDBJ databases">
        <title>De novo transcriptome assembly of four potential Pierce s Disease insect vectors from Arizona vineyards.</title>
        <authorList>
            <person name="Tassone E.E."/>
        </authorList>
    </citation>
    <scope>NUCLEOTIDE SEQUENCE</scope>
</reference>
<feature type="signal peptide" evidence="2">
    <location>
        <begin position="1"/>
        <end position="26"/>
    </location>
</feature>
<organism evidence="3">
    <name type="scientific">Cuerna arida</name>
    <dbReference type="NCBI Taxonomy" id="1464854"/>
    <lineage>
        <taxon>Eukaryota</taxon>
        <taxon>Metazoa</taxon>
        <taxon>Ecdysozoa</taxon>
        <taxon>Arthropoda</taxon>
        <taxon>Hexapoda</taxon>
        <taxon>Insecta</taxon>
        <taxon>Pterygota</taxon>
        <taxon>Neoptera</taxon>
        <taxon>Paraneoptera</taxon>
        <taxon>Hemiptera</taxon>
        <taxon>Auchenorrhyncha</taxon>
        <taxon>Membracoidea</taxon>
        <taxon>Cicadellidae</taxon>
        <taxon>Cicadellinae</taxon>
        <taxon>Proconiini</taxon>
        <taxon>Cuerna</taxon>
    </lineage>
</organism>
<feature type="non-terminal residue" evidence="3">
    <location>
        <position position="1"/>
    </location>
</feature>
<dbReference type="EMBL" id="GECZ01025532">
    <property type="protein sequence ID" value="JAS44237.1"/>
    <property type="molecule type" value="Transcribed_RNA"/>
</dbReference>
<accession>A0A1B6F262</accession>
<protein>
    <submittedName>
        <fullName evidence="3">Uncharacterized protein</fullName>
    </submittedName>
</protein>
<evidence type="ECO:0000256" key="2">
    <source>
        <dbReference type="SAM" id="SignalP"/>
    </source>
</evidence>
<name>A0A1B6F262_9HEMI</name>
<evidence type="ECO:0000313" key="3">
    <source>
        <dbReference type="EMBL" id="JAS44237.1"/>
    </source>
</evidence>
<feature type="region of interest" description="Disordered" evidence="1">
    <location>
        <begin position="35"/>
        <end position="77"/>
    </location>
</feature>
<keyword evidence="2" id="KW-0732">Signal</keyword>
<sequence length="106" mass="11705">PEHSLDMRWSAAAVGLCVLVCLEVQGRPGFLLGDKEVQTSQRPPAPTTVTEELEPHTTEDISTNTEEIPETTTEDGNKLGLFHSRLKQCPKNKRLDHNGNCKLIQG</sequence>